<dbReference type="AlphaFoldDB" id="A0A6H1ZF36"/>
<evidence type="ECO:0000313" key="3">
    <source>
        <dbReference type="EMBL" id="QJH94527.1"/>
    </source>
</evidence>
<dbReference type="EMBL" id="MT144602">
    <property type="protein sequence ID" value="QJH94527.1"/>
    <property type="molecule type" value="Genomic_DNA"/>
</dbReference>
<protein>
    <submittedName>
        <fullName evidence="2">Putative terminase</fullName>
    </submittedName>
</protein>
<organism evidence="2">
    <name type="scientific">viral metagenome</name>
    <dbReference type="NCBI Taxonomy" id="1070528"/>
    <lineage>
        <taxon>unclassified sequences</taxon>
        <taxon>metagenomes</taxon>
        <taxon>organismal metagenomes</taxon>
    </lineage>
</organism>
<feature type="domain" description="Phage terminase large subunit N-terminal" evidence="1">
    <location>
        <begin position="30"/>
        <end position="206"/>
    </location>
</feature>
<dbReference type="Gene3D" id="3.30.420.280">
    <property type="match status" value="1"/>
</dbReference>
<accession>A0A6H1ZF36</accession>
<dbReference type="InterPro" id="IPR027417">
    <property type="entry name" value="P-loop_NTPase"/>
</dbReference>
<evidence type="ECO:0000259" key="1">
    <source>
        <dbReference type="Pfam" id="PF04466"/>
    </source>
</evidence>
<dbReference type="Gene3D" id="3.40.50.300">
    <property type="entry name" value="P-loop containing nucleotide triphosphate hydrolases"/>
    <property type="match status" value="1"/>
</dbReference>
<dbReference type="EMBL" id="MT144013">
    <property type="protein sequence ID" value="QJA46523.1"/>
    <property type="molecule type" value="Genomic_DNA"/>
</dbReference>
<reference evidence="2" key="1">
    <citation type="submission" date="2020-03" db="EMBL/GenBank/DDBJ databases">
        <title>The deep terrestrial virosphere.</title>
        <authorList>
            <person name="Holmfeldt K."/>
            <person name="Nilsson E."/>
            <person name="Simone D."/>
            <person name="Lopez-Fernandez M."/>
            <person name="Wu X."/>
            <person name="de Brujin I."/>
            <person name="Lundin D."/>
            <person name="Andersson A."/>
            <person name="Bertilsson S."/>
            <person name="Dopson M."/>
        </authorList>
    </citation>
    <scope>NUCLEOTIDE SEQUENCE</scope>
    <source>
        <strain evidence="2">TM448A00446</strain>
        <strain evidence="3">TM448B00242</strain>
    </source>
</reference>
<gene>
    <name evidence="2" type="ORF">TM448A00446_0030</name>
    <name evidence="3" type="ORF">TM448B00242_0001</name>
</gene>
<dbReference type="Pfam" id="PF04466">
    <property type="entry name" value="Terminase_3"/>
    <property type="match status" value="1"/>
</dbReference>
<sequence length="473" mass="54684">MKEKIVTWRPHEGKQRLALTFGDNIFELLYGGARGGGKSECGRAWLIDEHVITHPKYRALVIRKNSEDLGDWVDKAKQMYLPLGAIFVGKPAEIRFPSGAVIRCGHLKDENAFEKYLGHEYHRMNIEEINLIPNENSYLKLISSCRSTIPELKPRIFLSTNPGGAGHMWVKKRFVDITDPMKIYIDPQTGRSRVYIPATVDDNPTLMVNDPAYILYLDSLPENLRKAWRYGDWNVFEGQYFNEWRPDKHVVEPFEIPDTWKRYRSIDFGRSAPFACLWFAVDYDHNVWVYREYYSHRPDLNEQGKDADVNALAVAEMSKSDPIIEGHRYQYTVLDSASFADEGHGEKISDLMARVTKNDVVCIPSSKKRIAGWTIMHQYLRYDDKPDKEPLIKFFSTCKNSIRTIPSLIHDDKRPEDLNTNMEDHIADCTRYLLQTLRGVKTKEPLSGTAKLVASLHRQKSFPEGLNNFYNNE</sequence>
<proteinExistence type="predicted"/>
<evidence type="ECO:0000313" key="2">
    <source>
        <dbReference type="EMBL" id="QJA46523.1"/>
    </source>
</evidence>
<dbReference type="InterPro" id="IPR035412">
    <property type="entry name" value="Terminase_L_N"/>
</dbReference>
<name>A0A6H1ZF36_9ZZZZ</name>